<feature type="region of interest" description="Disordered" evidence="1">
    <location>
        <begin position="441"/>
        <end position="467"/>
    </location>
</feature>
<dbReference type="InterPro" id="IPR052208">
    <property type="entry name" value="DmX-like/RAVE_component"/>
</dbReference>
<dbReference type="GO" id="GO:0043291">
    <property type="term" value="C:RAVE complex"/>
    <property type="evidence" value="ECO:0007669"/>
    <property type="project" value="TreeGrafter"/>
</dbReference>
<evidence type="ECO:0000256" key="1">
    <source>
        <dbReference type="SAM" id="MobiDB-lite"/>
    </source>
</evidence>
<protein>
    <submittedName>
        <fullName evidence="2">DMXL</fullName>
    </submittedName>
</protein>
<dbReference type="OrthoDB" id="342131at2759"/>
<dbReference type="PANTHER" id="PTHR13950">
    <property type="entry name" value="RABCONNECTIN-RELATED"/>
    <property type="match status" value="1"/>
</dbReference>
<dbReference type="InterPro" id="IPR015943">
    <property type="entry name" value="WD40/YVTN_repeat-like_dom_sf"/>
</dbReference>
<accession>A0A6J8EJY8</accession>
<dbReference type="SUPFAM" id="SSF50978">
    <property type="entry name" value="WD40 repeat-like"/>
    <property type="match status" value="1"/>
</dbReference>
<dbReference type="PANTHER" id="PTHR13950:SF9">
    <property type="entry name" value="RABCONNECTIN-3A"/>
    <property type="match status" value="1"/>
</dbReference>
<dbReference type="Pfam" id="PF00400">
    <property type="entry name" value="WD40"/>
    <property type="match status" value="2"/>
</dbReference>
<proteinExistence type="predicted"/>
<evidence type="ECO:0000313" key="2">
    <source>
        <dbReference type="EMBL" id="CAC5419371.1"/>
    </source>
</evidence>
<dbReference type="GO" id="GO:0007035">
    <property type="term" value="P:vacuolar acidification"/>
    <property type="evidence" value="ECO:0007669"/>
    <property type="project" value="TreeGrafter"/>
</dbReference>
<sequence length="493" mass="56128">MNRHQVLTGACNPGDQCYAVGSVEGIHFTAYAAGCDIVILASDFQRVQIIPGVTHGNIKVNCIDCSTDSGKIAASYKSKVYIFEPTPLLHHESTHNHRFGKKLDYQWYQTASFEAESLINCLSWNLEGSRLLTGGDVIQIWHLDHNQHDEENKSVKFSVGDHEEEGKVHHPYDEGSLPVWDCIWSIKPATPVYFLKYSHDGLLFASAGQNDRLVKIWYEDRKISFPSALSRGDSLISPKKEELHFSFVYVAHPRTVTGFSWRKTSKFMPRGSVANMLVSSCADNVCRLWIETVLPDDGLVDLEQFDPSASFDPKYHTHRHKKRFMQRLKTIRHAIHKRRKHHKFGPETVMSVPHLDSMGTSLSVHDFHKFAIHQNGVCPTLHFHLAGSINPETDIPLLPVVNTDGDVQHNFQLHWLNNKELQFTMEAETILQEMHKGTMYEGQMDNPDFNIGSDSDPYSGHDPDDQVDMDVHAKKKKACKEKGRIKTWKHVTK</sequence>
<dbReference type="InterPro" id="IPR036322">
    <property type="entry name" value="WD40_repeat_dom_sf"/>
</dbReference>
<evidence type="ECO:0000313" key="3">
    <source>
        <dbReference type="Proteomes" id="UP000507470"/>
    </source>
</evidence>
<keyword evidence="3" id="KW-1185">Reference proteome</keyword>
<reference evidence="2 3" key="1">
    <citation type="submission" date="2020-06" db="EMBL/GenBank/DDBJ databases">
        <authorList>
            <person name="Li R."/>
            <person name="Bekaert M."/>
        </authorList>
    </citation>
    <scope>NUCLEOTIDE SEQUENCE [LARGE SCALE GENOMIC DNA]</scope>
    <source>
        <strain evidence="3">wild</strain>
    </source>
</reference>
<dbReference type="Proteomes" id="UP000507470">
    <property type="component" value="Unassembled WGS sequence"/>
</dbReference>
<dbReference type="SMART" id="SM00320">
    <property type="entry name" value="WD40"/>
    <property type="match status" value="4"/>
</dbReference>
<name>A0A6J8EJY8_MYTCO</name>
<dbReference type="EMBL" id="CACVKT020009028">
    <property type="protein sequence ID" value="CAC5419371.1"/>
    <property type="molecule type" value="Genomic_DNA"/>
</dbReference>
<dbReference type="Gene3D" id="2.130.10.10">
    <property type="entry name" value="YVTN repeat-like/Quinoprotein amine dehydrogenase"/>
    <property type="match status" value="1"/>
</dbReference>
<dbReference type="InterPro" id="IPR001680">
    <property type="entry name" value="WD40_rpt"/>
</dbReference>
<dbReference type="AlphaFoldDB" id="A0A6J8EJY8"/>
<organism evidence="2 3">
    <name type="scientific">Mytilus coruscus</name>
    <name type="common">Sea mussel</name>
    <dbReference type="NCBI Taxonomy" id="42192"/>
    <lineage>
        <taxon>Eukaryota</taxon>
        <taxon>Metazoa</taxon>
        <taxon>Spiralia</taxon>
        <taxon>Lophotrochozoa</taxon>
        <taxon>Mollusca</taxon>
        <taxon>Bivalvia</taxon>
        <taxon>Autobranchia</taxon>
        <taxon>Pteriomorphia</taxon>
        <taxon>Mytilida</taxon>
        <taxon>Mytiloidea</taxon>
        <taxon>Mytilidae</taxon>
        <taxon>Mytilinae</taxon>
        <taxon>Mytilus</taxon>
    </lineage>
</organism>
<gene>
    <name evidence="2" type="ORF">MCOR_51719</name>
</gene>